<evidence type="ECO:0000313" key="2">
    <source>
        <dbReference type="EMBL" id="CAH2106317.1"/>
    </source>
</evidence>
<feature type="region of interest" description="Disordered" evidence="1">
    <location>
        <begin position="1"/>
        <end position="35"/>
    </location>
</feature>
<dbReference type="AlphaFoldDB" id="A0AAU9V4U6"/>
<feature type="compositionally biased region" description="Acidic residues" evidence="1">
    <location>
        <begin position="289"/>
        <end position="302"/>
    </location>
</feature>
<organism evidence="2 3">
    <name type="scientific">Euphydryas editha</name>
    <name type="common">Edith's checkerspot</name>
    <dbReference type="NCBI Taxonomy" id="104508"/>
    <lineage>
        <taxon>Eukaryota</taxon>
        <taxon>Metazoa</taxon>
        <taxon>Ecdysozoa</taxon>
        <taxon>Arthropoda</taxon>
        <taxon>Hexapoda</taxon>
        <taxon>Insecta</taxon>
        <taxon>Pterygota</taxon>
        <taxon>Neoptera</taxon>
        <taxon>Endopterygota</taxon>
        <taxon>Lepidoptera</taxon>
        <taxon>Glossata</taxon>
        <taxon>Ditrysia</taxon>
        <taxon>Papilionoidea</taxon>
        <taxon>Nymphalidae</taxon>
        <taxon>Nymphalinae</taxon>
        <taxon>Euphydryas</taxon>
    </lineage>
</organism>
<proteinExistence type="predicted"/>
<name>A0AAU9V4U6_EUPED</name>
<dbReference type="EMBL" id="CAKOGL010000029">
    <property type="protein sequence ID" value="CAH2106317.1"/>
    <property type="molecule type" value="Genomic_DNA"/>
</dbReference>
<reference evidence="2" key="1">
    <citation type="submission" date="2022-03" db="EMBL/GenBank/DDBJ databases">
        <authorList>
            <person name="Tunstrom K."/>
        </authorList>
    </citation>
    <scope>NUCLEOTIDE SEQUENCE</scope>
</reference>
<gene>
    <name evidence="2" type="ORF">EEDITHA_LOCUS20465</name>
</gene>
<evidence type="ECO:0000256" key="1">
    <source>
        <dbReference type="SAM" id="MobiDB-lite"/>
    </source>
</evidence>
<accession>A0AAU9V4U6</accession>
<dbReference type="PANTHER" id="PTHR33194">
    <property type="entry name" value="ZINC KNUCKLE DOMAINCONTAINING PROTEIN"/>
    <property type="match status" value="1"/>
</dbReference>
<dbReference type="PANTHER" id="PTHR33194:SF4">
    <property type="entry name" value="CCHC-TYPE DOMAIN-CONTAINING PROTEIN"/>
    <property type="match status" value="1"/>
</dbReference>
<sequence>MKRNRPNETGNGVRPPGWSEQEQYHTSEDEEYPSPPARKLLKCLLENEVERAIHDLNQEALPLSHFKGHRAASPIPEFDPDGEDCTVSTWLKKIDQLGDIHGWDDKVKAFHLQDKLRGQARKWYNTLDEYNYTWEEWKHLLIRAFPKHRDYSALLEEMMQRKKLPNETMTKYYQDKIGMCFRCNLSDAASVSCIIRGLPISLQPNARAFQCQRLDELYEAFLCALDDYRSPTFEARAPIKETKQFSTPDKKIDPEIDPCPRFKKIVSADSLRPYRSIALVSDSASSSDEQLETEDLIDLLES</sequence>
<evidence type="ECO:0000313" key="3">
    <source>
        <dbReference type="Proteomes" id="UP001153954"/>
    </source>
</evidence>
<dbReference type="Proteomes" id="UP001153954">
    <property type="component" value="Unassembled WGS sequence"/>
</dbReference>
<comment type="caution">
    <text evidence="2">The sequence shown here is derived from an EMBL/GenBank/DDBJ whole genome shotgun (WGS) entry which is preliminary data.</text>
</comment>
<feature type="region of interest" description="Disordered" evidence="1">
    <location>
        <begin position="281"/>
        <end position="302"/>
    </location>
</feature>
<keyword evidence="3" id="KW-1185">Reference proteome</keyword>
<evidence type="ECO:0008006" key="4">
    <source>
        <dbReference type="Google" id="ProtNLM"/>
    </source>
</evidence>
<protein>
    <recommendedName>
        <fullName evidence="4">Retrotransposon gag domain-containing protein</fullName>
    </recommendedName>
</protein>